<dbReference type="EMBL" id="MU005985">
    <property type="protein sequence ID" value="KAF2860123.1"/>
    <property type="molecule type" value="Genomic_DNA"/>
</dbReference>
<accession>A0A6A7BYE2</accession>
<feature type="region of interest" description="Disordered" evidence="1">
    <location>
        <begin position="73"/>
        <end position="101"/>
    </location>
</feature>
<dbReference type="Proteomes" id="UP000799421">
    <property type="component" value="Unassembled WGS sequence"/>
</dbReference>
<organism evidence="2 3">
    <name type="scientific">Piedraia hortae CBS 480.64</name>
    <dbReference type="NCBI Taxonomy" id="1314780"/>
    <lineage>
        <taxon>Eukaryota</taxon>
        <taxon>Fungi</taxon>
        <taxon>Dikarya</taxon>
        <taxon>Ascomycota</taxon>
        <taxon>Pezizomycotina</taxon>
        <taxon>Dothideomycetes</taxon>
        <taxon>Dothideomycetidae</taxon>
        <taxon>Capnodiales</taxon>
        <taxon>Piedraiaceae</taxon>
        <taxon>Piedraia</taxon>
    </lineage>
</organism>
<proteinExistence type="predicted"/>
<protein>
    <submittedName>
        <fullName evidence="2">Uncharacterized protein</fullName>
    </submittedName>
</protein>
<gene>
    <name evidence="2" type="ORF">K470DRAFT_80200</name>
</gene>
<feature type="compositionally biased region" description="Pro residues" evidence="1">
    <location>
        <begin position="80"/>
        <end position="90"/>
    </location>
</feature>
<sequence length="101" mass="11161">MVQPSPGATTYSEHLTRRGDEVFWKAGRKAMRHILFWEPFGAELWGDNHALTTCAISQLETSAYGVLGKQNCQPAVRGEAPPPPPPPPPPRIHRAQLHDQG</sequence>
<keyword evidence="3" id="KW-1185">Reference proteome</keyword>
<reference evidence="2" key="1">
    <citation type="journal article" date="2020" name="Stud. Mycol.">
        <title>101 Dothideomycetes genomes: a test case for predicting lifestyles and emergence of pathogens.</title>
        <authorList>
            <person name="Haridas S."/>
            <person name="Albert R."/>
            <person name="Binder M."/>
            <person name="Bloem J."/>
            <person name="Labutti K."/>
            <person name="Salamov A."/>
            <person name="Andreopoulos B."/>
            <person name="Baker S."/>
            <person name="Barry K."/>
            <person name="Bills G."/>
            <person name="Bluhm B."/>
            <person name="Cannon C."/>
            <person name="Castanera R."/>
            <person name="Culley D."/>
            <person name="Daum C."/>
            <person name="Ezra D."/>
            <person name="Gonzalez J."/>
            <person name="Henrissat B."/>
            <person name="Kuo A."/>
            <person name="Liang C."/>
            <person name="Lipzen A."/>
            <person name="Lutzoni F."/>
            <person name="Magnuson J."/>
            <person name="Mondo S."/>
            <person name="Nolan M."/>
            <person name="Ohm R."/>
            <person name="Pangilinan J."/>
            <person name="Park H.-J."/>
            <person name="Ramirez L."/>
            <person name="Alfaro M."/>
            <person name="Sun H."/>
            <person name="Tritt A."/>
            <person name="Yoshinaga Y."/>
            <person name="Zwiers L.-H."/>
            <person name="Turgeon B."/>
            <person name="Goodwin S."/>
            <person name="Spatafora J."/>
            <person name="Crous P."/>
            <person name="Grigoriev I."/>
        </authorList>
    </citation>
    <scope>NUCLEOTIDE SEQUENCE</scope>
    <source>
        <strain evidence="2">CBS 480.64</strain>
    </source>
</reference>
<evidence type="ECO:0000313" key="3">
    <source>
        <dbReference type="Proteomes" id="UP000799421"/>
    </source>
</evidence>
<dbReference type="AlphaFoldDB" id="A0A6A7BYE2"/>
<name>A0A6A7BYE2_9PEZI</name>
<evidence type="ECO:0000313" key="2">
    <source>
        <dbReference type="EMBL" id="KAF2860123.1"/>
    </source>
</evidence>
<evidence type="ECO:0000256" key="1">
    <source>
        <dbReference type="SAM" id="MobiDB-lite"/>
    </source>
</evidence>